<reference evidence="4" key="1">
    <citation type="journal article" date="2019" name="Int. J. Syst. Evol. Microbiol.">
        <title>The Global Catalogue of Microorganisms (GCM) 10K type strain sequencing project: providing services to taxonomists for standard genome sequencing and annotation.</title>
        <authorList>
            <consortium name="The Broad Institute Genomics Platform"/>
            <consortium name="The Broad Institute Genome Sequencing Center for Infectious Disease"/>
            <person name="Wu L."/>
            <person name="Ma J."/>
        </authorList>
    </citation>
    <scope>NUCLEOTIDE SEQUENCE [LARGE SCALE GENOMIC DNA]</scope>
    <source>
        <strain evidence="4">CGMCC 4.7178</strain>
    </source>
</reference>
<feature type="compositionally biased region" description="Basic and acidic residues" evidence="1">
    <location>
        <begin position="519"/>
        <end position="532"/>
    </location>
</feature>
<keyword evidence="2" id="KW-1133">Transmembrane helix</keyword>
<feature type="region of interest" description="Disordered" evidence="1">
    <location>
        <begin position="229"/>
        <end position="267"/>
    </location>
</feature>
<dbReference type="EMBL" id="BMMP01000007">
    <property type="protein sequence ID" value="GGO49003.1"/>
    <property type="molecule type" value="Genomic_DNA"/>
</dbReference>
<proteinExistence type="predicted"/>
<evidence type="ECO:0000313" key="3">
    <source>
        <dbReference type="EMBL" id="GGO49003.1"/>
    </source>
</evidence>
<organism evidence="3 4">
    <name type="scientific">Streptomyces daqingensis</name>
    <dbReference type="NCBI Taxonomy" id="1472640"/>
    <lineage>
        <taxon>Bacteria</taxon>
        <taxon>Bacillati</taxon>
        <taxon>Actinomycetota</taxon>
        <taxon>Actinomycetes</taxon>
        <taxon>Kitasatosporales</taxon>
        <taxon>Streptomycetaceae</taxon>
        <taxon>Streptomyces</taxon>
    </lineage>
</organism>
<feature type="region of interest" description="Disordered" evidence="1">
    <location>
        <begin position="478"/>
        <end position="532"/>
    </location>
</feature>
<keyword evidence="2" id="KW-0472">Membrane</keyword>
<feature type="transmembrane region" description="Helical" evidence="2">
    <location>
        <begin position="448"/>
        <end position="469"/>
    </location>
</feature>
<accession>A0ABQ2MAG3</accession>
<protein>
    <submittedName>
        <fullName evidence="3">Uncharacterized protein</fullName>
    </submittedName>
</protein>
<name>A0ABQ2MAG3_9ACTN</name>
<comment type="caution">
    <text evidence="3">The sequence shown here is derived from an EMBL/GenBank/DDBJ whole genome shotgun (WGS) entry which is preliminary data.</text>
</comment>
<gene>
    <name evidence="3" type="ORF">GCM10012287_25310</name>
</gene>
<sequence length="532" mass="54964">MAMAASAGEGGVGEVGRRTVMRDAGIRDAEMRGARGRDAVARGARGRVPVRVAGIAAALCVVAALPAQAWAGPADGPRDLPRYKAAEDAKKIKGALSSGDGPEIRPGVYSDTIGKGEKKYYSVSLDAKSAAFLSAVAAPEPGAQVQTVGEGLELSLQAVDGSPCDGSARPDFSGDGSAYAIADYAARVVGADDECQKAGPYLFSVERVGGDTSNPARWPLEIRYMSEPPVKGPLPSAPTGNGAGDDPPAALSGSAKRRAHGGTGFNDAGAVSEGVWKDRIRPGETRFYRVPVDWGQRLNAAVELSSVTYTEDFPPTVYNGLGLTAYNPARGRFDDESFVSYTPDKSAQAVAYTPVVDFGNRFADEGSDAALAGWHYLAVTVSPKAGQVIKGTAPLTLRIDLKGKAKAGPGYEGDAAAAGFGVSDQDREQAEKGQNAADGQRSGTLMTVAYAGIGTGTALILALVLWTLVARRRAAAGAAEAPAGETPPGPPVGGGLHTAPGQGRPGTAPAWPEPQQPHGEYRTQQFHDPRRQ</sequence>
<evidence type="ECO:0000313" key="4">
    <source>
        <dbReference type="Proteomes" id="UP000631535"/>
    </source>
</evidence>
<evidence type="ECO:0000256" key="2">
    <source>
        <dbReference type="SAM" id="Phobius"/>
    </source>
</evidence>
<keyword evidence="2" id="KW-0812">Transmembrane</keyword>
<evidence type="ECO:0000256" key="1">
    <source>
        <dbReference type="SAM" id="MobiDB-lite"/>
    </source>
</evidence>
<dbReference type="Proteomes" id="UP000631535">
    <property type="component" value="Unassembled WGS sequence"/>
</dbReference>
<keyword evidence="4" id="KW-1185">Reference proteome</keyword>